<feature type="domain" description="Peptidase S49" evidence="5">
    <location>
        <begin position="207"/>
        <end position="356"/>
    </location>
</feature>
<comment type="similarity">
    <text evidence="1">Belongs to the peptidase S49 family.</text>
</comment>
<sequence>MLAMGKYKSGVEPYMRDGMSDEFRESMTALLDDLYAQLLNHIAESREGITEESASDLINRGPFTAEEAKQEKLVDALQYYDELVTALKAASEDEEVQVVKPSFERKRTVPDMNSLAGLMQLFSMLNPPQRARAAGENQIALIYASGPILPDIDSPFILMSAITPDALKKAFQKARTDDSVRAVVLRIDSPGGSALASDLIWREVMLTQREKPVVVSMGNVAASGGYYIAMAAGTIVAHPSTLTGSIGVFGGKLNLKGLYNKAGLTKEIISHGQNATLYSDYGGFTPTERERVGKMMKTVYEDFVSKAAAGRGKSFDDIDEIAQGRVWTGKQAKEIGLVDELGGLDTALSIAKEQAGFAEDDKVNLIILPKQRPLFEQLMEQILEDTEGSIQLPLQLASSHPLLSMLGTQSQHIITWLSLFGFEDGTQIVTILPYDILIR</sequence>
<keyword evidence="7" id="KW-1185">Reference proteome</keyword>
<dbReference type="Gene3D" id="3.90.226.10">
    <property type="entry name" value="2-enoyl-CoA Hydratase, Chain A, domain 1"/>
    <property type="match status" value="3"/>
</dbReference>
<accession>A0AA35SCK8</accession>
<evidence type="ECO:0000256" key="4">
    <source>
        <dbReference type="ARBA" id="ARBA00022825"/>
    </source>
</evidence>
<dbReference type="Pfam" id="PF01343">
    <property type="entry name" value="Peptidase_S49"/>
    <property type="match status" value="2"/>
</dbReference>
<proteinExistence type="inferred from homology"/>
<dbReference type="Proteomes" id="UP001174909">
    <property type="component" value="Unassembled WGS sequence"/>
</dbReference>
<protein>
    <submittedName>
        <fullName evidence="6">Serine protease SPPA, chloroplastic</fullName>
    </submittedName>
</protein>
<evidence type="ECO:0000256" key="1">
    <source>
        <dbReference type="ARBA" id="ARBA00008683"/>
    </source>
</evidence>
<dbReference type="SUPFAM" id="SSF52096">
    <property type="entry name" value="ClpP/crotonase"/>
    <property type="match status" value="2"/>
</dbReference>
<evidence type="ECO:0000313" key="6">
    <source>
        <dbReference type="EMBL" id="CAI8026176.1"/>
    </source>
</evidence>
<keyword evidence="2 6" id="KW-0645">Protease</keyword>
<gene>
    <name evidence="6" type="ORF">GBAR_LOCUS15065</name>
</gene>
<evidence type="ECO:0000256" key="2">
    <source>
        <dbReference type="ARBA" id="ARBA00022670"/>
    </source>
</evidence>
<feature type="domain" description="Peptidase S49" evidence="5">
    <location>
        <begin position="3"/>
        <end position="90"/>
    </location>
</feature>
<comment type="caution">
    <text evidence="6">The sequence shown here is derived from an EMBL/GenBank/DDBJ whole genome shotgun (WGS) entry which is preliminary data.</text>
</comment>
<dbReference type="AlphaFoldDB" id="A0AA35SCK8"/>
<dbReference type="InterPro" id="IPR029045">
    <property type="entry name" value="ClpP/crotonase-like_dom_sf"/>
</dbReference>
<dbReference type="GO" id="GO:0006508">
    <property type="term" value="P:proteolysis"/>
    <property type="evidence" value="ECO:0007669"/>
    <property type="project" value="UniProtKB-KW"/>
</dbReference>
<keyword evidence="3" id="KW-0378">Hydrolase</keyword>
<dbReference type="NCBIfam" id="TIGR00706">
    <property type="entry name" value="SppA_dom"/>
    <property type="match status" value="1"/>
</dbReference>
<name>A0AA35SCK8_GEOBA</name>
<reference evidence="6" key="1">
    <citation type="submission" date="2023-03" db="EMBL/GenBank/DDBJ databases">
        <authorList>
            <person name="Steffen K."/>
            <person name="Cardenas P."/>
        </authorList>
    </citation>
    <scope>NUCLEOTIDE SEQUENCE</scope>
</reference>
<evidence type="ECO:0000256" key="3">
    <source>
        <dbReference type="ARBA" id="ARBA00022801"/>
    </source>
</evidence>
<evidence type="ECO:0000313" key="7">
    <source>
        <dbReference type="Proteomes" id="UP001174909"/>
    </source>
</evidence>
<dbReference type="PANTHER" id="PTHR33209:SF1">
    <property type="entry name" value="PEPTIDASE S49 DOMAIN-CONTAINING PROTEIN"/>
    <property type="match status" value="1"/>
</dbReference>
<dbReference type="GO" id="GO:0008236">
    <property type="term" value="F:serine-type peptidase activity"/>
    <property type="evidence" value="ECO:0007669"/>
    <property type="project" value="UniProtKB-KW"/>
</dbReference>
<dbReference type="CDD" id="cd07023">
    <property type="entry name" value="S49_Sppa_N_C"/>
    <property type="match status" value="1"/>
</dbReference>
<dbReference type="InterPro" id="IPR002142">
    <property type="entry name" value="Peptidase_S49"/>
</dbReference>
<dbReference type="PANTHER" id="PTHR33209">
    <property type="entry name" value="PROTEASE 4"/>
    <property type="match status" value="1"/>
</dbReference>
<evidence type="ECO:0000259" key="5">
    <source>
        <dbReference type="Pfam" id="PF01343"/>
    </source>
</evidence>
<dbReference type="InterPro" id="IPR047272">
    <property type="entry name" value="S49_SppA_C"/>
</dbReference>
<dbReference type="InterPro" id="IPR004635">
    <property type="entry name" value="Pept_S49_SppA"/>
</dbReference>
<organism evidence="6 7">
    <name type="scientific">Geodia barretti</name>
    <name type="common">Barrett's horny sponge</name>
    <dbReference type="NCBI Taxonomy" id="519541"/>
    <lineage>
        <taxon>Eukaryota</taxon>
        <taxon>Metazoa</taxon>
        <taxon>Porifera</taxon>
        <taxon>Demospongiae</taxon>
        <taxon>Heteroscleromorpha</taxon>
        <taxon>Tetractinellida</taxon>
        <taxon>Astrophorina</taxon>
        <taxon>Geodiidae</taxon>
        <taxon>Geodia</taxon>
    </lineage>
</organism>
<keyword evidence="4" id="KW-0720">Serine protease</keyword>
<dbReference type="EMBL" id="CASHTH010002203">
    <property type="protein sequence ID" value="CAI8026176.1"/>
    <property type="molecule type" value="Genomic_DNA"/>
</dbReference>